<sequence length="35" mass="4035">MESQLLEDAVYTEKDILNLLAITQDTLDVLRREKG</sequence>
<accession>X1PA86</accession>
<name>X1PA86_9ZZZZ</name>
<protein>
    <submittedName>
        <fullName evidence="1">Uncharacterized protein</fullName>
    </submittedName>
</protein>
<feature type="non-terminal residue" evidence="1">
    <location>
        <position position="35"/>
    </location>
</feature>
<evidence type="ECO:0000313" key="1">
    <source>
        <dbReference type="EMBL" id="GAI27834.1"/>
    </source>
</evidence>
<gene>
    <name evidence="1" type="ORF">S06H3_34177</name>
</gene>
<organism evidence="1">
    <name type="scientific">marine sediment metagenome</name>
    <dbReference type="NCBI Taxonomy" id="412755"/>
    <lineage>
        <taxon>unclassified sequences</taxon>
        <taxon>metagenomes</taxon>
        <taxon>ecological metagenomes</taxon>
    </lineage>
</organism>
<reference evidence="1" key="1">
    <citation type="journal article" date="2014" name="Front. Microbiol.">
        <title>High frequency of phylogenetically diverse reductive dehalogenase-homologous genes in deep subseafloor sedimentary metagenomes.</title>
        <authorList>
            <person name="Kawai M."/>
            <person name="Futagami T."/>
            <person name="Toyoda A."/>
            <person name="Takaki Y."/>
            <person name="Nishi S."/>
            <person name="Hori S."/>
            <person name="Arai W."/>
            <person name="Tsubouchi T."/>
            <person name="Morono Y."/>
            <person name="Uchiyama I."/>
            <person name="Ito T."/>
            <person name="Fujiyama A."/>
            <person name="Inagaki F."/>
            <person name="Takami H."/>
        </authorList>
    </citation>
    <scope>NUCLEOTIDE SEQUENCE</scope>
    <source>
        <strain evidence="1">Expedition CK06-06</strain>
    </source>
</reference>
<dbReference type="AlphaFoldDB" id="X1PA86"/>
<comment type="caution">
    <text evidence="1">The sequence shown here is derived from an EMBL/GenBank/DDBJ whole genome shotgun (WGS) entry which is preliminary data.</text>
</comment>
<dbReference type="EMBL" id="BARV01020481">
    <property type="protein sequence ID" value="GAI27834.1"/>
    <property type="molecule type" value="Genomic_DNA"/>
</dbReference>
<proteinExistence type="predicted"/>